<name>A0AAN8UVC2_9MAGN</name>
<dbReference type="AlphaFoldDB" id="A0AAN8UVC2"/>
<proteinExistence type="inferred from homology"/>
<dbReference type="Gene3D" id="1.25.10.10">
    <property type="entry name" value="Leucine-rich Repeat Variant"/>
    <property type="match status" value="1"/>
</dbReference>
<dbReference type="InterPro" id="IPR016024">
    <property type="entry name" value="ARM-type_fold"/>
</dbReference>
<organism evidence="2 3">
    <name type="scientific">Dillenia turbinata</name>
    <dbReference type="NCBI Taxonomy" id="194707"/>
    <lineage>
        <taxon>Eukaryota</taxon>
        <taxon>Viridiplantae</taxon>
        <taxon>Streptophyta</taxon>
        <taxon>Embryophyta</taxon>
        <taxon>Tracheophyta</taxon>
        <taxon>Spermatophyta</taxon>
        <taxon>Magnoliopsida</taxon>
        <taxon>eudicotyledons</taxon>
        <taxon>Gunneridae</taxon>
        <taxon>Pentapetalae</taxon>
        <taxon>Dilleniales</taxon>
        <taxon>Dilleniaceae</taxon>
        <taxon>Dillenia</taxon>
    </lineage>
</organism>
<dbReference type="InterPro" id="IPR011989">
    <property type="entry name" value="ARM-like"/>
</dbReference>
<comment type="similarity">
    <text evidence="1">Belongs to the Mo25 family.</text>
</comment>
<reference evidence="2 3" key="1">
    <citation type="submission" date="2023-12" db="EMBL/GenBank/DDBJ databases">
        <title>A high-quality genome assembly for Dillenia turbinata (Dilleniales).</title>
        <authorList>
            <person name="Chanderbali A."/>
        </authorList>
    </citation>
    <scope>NUCLEOTIDE SEQUENCE [LARGE SCALE GENOMIC DNA]</scope>
    <source>
        <strain evidence="2">LSX21</strain>
        <tissue evidence="2">Leaf</tissue>
    </source>
</reference>
<comment type="caution">
    <text evidence="2">The sequence shown here is derived from an EMBL/GenBank/DDBJ whole genome shotgun (WGS) entry which is preliminary data.</text>
</comment>
<evidence type="ECO:0000313" key="3">
    <source>
        <dbReference type="Proteomes" id="UP001370490"/>
    </source>
</evidence>
<dbReference type="PANTHER" id="PTHR10182:SF12">
    <property type="entry name" value="OS07G0585100 PROTEIN"/>
    <property type="match status" value="1"/>
</dbReference>
<protein>
    <submittedName>
        <fullName evidence="2">Mo25-like</fullName>
    </submittedName>
</protein>
<dbReference type="SUPFAM" id="SSF48371">
    <property type="entry name" value="ARM repeat"/>
    <property type="match status" value="1"/>
</dbReference>
<keyword evidence="3" id="KW-1185">Reference proteome</keyword>
<dbReference type="Proteomes" id="UP001370490">
    <property type="component" value="Unassembled WGS sequence"/>
</dbReference>
<accession>A0AAN8UVC2</accession>
<dbReference type="GO" id="GO:0035556">
    <property type="term" value="P:intracellular signal transduction"/>
    <property type="evidence" value="ECO:0007669"/>
    <property type="project" value="TreeGrafter"/>
</dbReference>
<dbReference type="Pfam" id="PF08569">
    <property type="entry name" value="Mo25"/>
    <property type="match status" value="1"/>
</dbReference>
<sequence>MKKSTMGYSSVHGCFHHQHSQELMAADLVEQLSEALVTDCNINNSHHSSAKVKNKNNKNAAADLKSMPTDLVVKIPEAFFTDFPTPAETASAKVKNRKSNKKTTPAELVEKLYTILYGDTENLPDPKSCTEVTKGFFKDNNNNPLGILITSFEKFDTQTQSYFTKVFASLVRQKVQGRPLASDYLESNLYLIEHMINRSIDLITQGEQQTALFYNCMFIESLRTSREITKHFLKSKTYVKIFIDYALKDNFVVGSFFEQTLEMLLTVHKSVVAEFLQDNHEWFFEEVNLRFLKSSNFLNKLFGLQLLEKMLEDSAVVGKYVNSLENLKIVMNLMREESKNKSFKSMAVGVFKRFLVNQKMPKEIAAVIILNKDKLLRLLYEVKANDQKKKEEADADAGDDEVTQIISSMDAESIRASLVG</sequence>
<evidence type="ECO:0000256" key="1">
    <source>
        <dbReference type="ARBA" id="ARBA00011012"/>
    </source>
</evidence>
<dbReference type="EMBL" id="JBAMMX010000022">
    <property type="protein sequence ID" value="KAK6918296.1"/>
    <property type="molecule type" value="Genomic_DNA"/>
</dbReference>
<gene>
    <name evidence="2" type="ORF">RJ641_016718</name>
</gene>
<evidence type="ECO:0000313" key="2">
    <source>
        <dbReference type="EMBL" id="KAK6918296.1"/>
    </source>
</evidence>
<dbReference type="GO" id="GO:0043539">
    <property type="term" value="F:protein serine/threonine kinase activator activity"/>
    <property type="evidence" value="ECO:0007669"/>
    <property type="project" value="TreeGrafter"/>
</dbReference>
<dbReference type="PANTHER" id="PTHR10182">
    <property type="entry name" value="CALCIUM-BINDING PROTEIN 39-RELATED"/>
    <property type="match status" value="1"/>
</dbReference>
<dbReference type="InterPro" id="IPR013878">
    <property type="entry name" value="Mo25"/>
</dbReference>